<name>A0A9D4BBE2_9SAUR</name>
<sequence length="83" mass="8845">MGTCSYTLTRTCNASAGLPGFSVEAANEHRGASTRVSYVRAVAVEVFGHRTDFGLRVRYDGSQRVEVLAPSSYAGRLCGLCAL</sequence>
<dbReference type="AlphaFoldDB" id="A0A9D4BBE2"/>
<organism evidence="2 3">
    <name type="scientific">Mauremys mutica</name>
    <name type="common">yellowpond turtle</name>
    <dbReference type="NCBI Taxonomy" id="74926"/>
    <lineage>
        <taxon>Eukaryota</taxon>
        <taxon>Metazoa</taxon>
        <taxon>Chordata</taxon>
        <taxon>Craniata</taxon>
        <taxon>Vertebrata</taxon>
        <taxon>Euteleostomi</taxon>
        <taxon>Archelosauria</taxon>
        <taxon>Testudinata</taxon>
        <taxon>Testudines</taxon>
        <taxon>Cryptodira</taxon>
        <taxon>Durocryptodira</taxon>
        <taxon>Testudinoidea</taxon>
        <taxon>Geoemydidae</taxon>
        <taxon>Geoemydinae</taxon>
        <taxon>Mauremys</taxon>
    </lineage>
</organism>
<evidence type="ECO:0000259" key="1">
    <source>
        <dbReference type="PROSITE" id="PS51233"/>
    </source>
</evidence>
<dbReference type="PANTHER" id="PTHR46160:SF8">
    <property type="entry name" value="VWFD DOMAIN-CONTAINING PROTEIN"/>
    <property type="match status" value="1"/>
</dbReference>
<reference evidence="2" key="1">
    <citation type="submission" date="2021-09" db="EMBL/GenBank/DDBJ databases">
        <title>The genome of Mauremys mutica provides insights into the evolution of semi-aquatic lifestyle.</title>
        <authorList>
            <person name="Gong S."/>
            <person name="Gao Y."/>
        </authorList>
    </citation>
    <scope>NUCLEOTIDE SEQUENCE</scope>
    <source>
        <strain evidence="2">MM-2020</strain>
        <tissue evidence="2">Muscle</tissue>
    </source>
</reference>
<dbReference type="PANTHER" id="PTHR46160">
    <property type="entry name" value="ALPHA-TECTORIN-RELATED"/>
    <property type="match status" value="1"/>
</dbReference>
<evidence type="ECO:0000313" key="2">
    <source>
        <dbReference type="EMBL" id="KAH1187891.1"/>
    </source>
</evidence>
<evidence type="ECO:0000313" key="3">
    <source>
        <dbReference type="Proteomes" id="UP000827986"/>
    </source>
</evidence>
<dbReference type="PROSITE" id="PS51233">
    <property type="entry name" value="VWFD"/>
    <property type="match status" value="1"/>
</dbReference>
<dbReference type="InterPro" id="IPR052749">
    <property type="entry name" value="Alpha-tectorin"/>
</dbReference>
<protein>
    <recommendedName>
        <fullName evidence="1">VWFD domain-containing protein</fullName>
    </recommendedName>
</protein>
<gene>
    <name evidence="2" type="ORF">KIL84_017899</name>
</gene>
<dbReference type="EMBL" id="JAHDVG010000357">
    <property type="protein sequence ID" value="KAH1187891.1"/>
    <property type="molecule type" value="Genomic_DNA"/>
</dbReference>
<dbReference type="Proteomes" id="UP000827986">
    <property type="component" value="Unassembled WGS sequence"/>
</dbReference>
<dbReference type="Pfam" id="PF00094">
    <property type="entry name" value="VWD"/>
    <property type="match status" value="1"/>
</dbReference>
<keyword evidence="3" id="KW-1185">Reference proteome</keyword>
<dbReference type="InterPro" id="IPR001846">
    <property type="entry name" value="VWF_type-D"/>
</dbReference>
<proteinExistence type="predicted"/>
<feature type="domain" description="VWFD" evidence="1">
    <location>
        <begin position="1"/>
        <end position="83"/>
    </location>
</feature>
<accession>A0A9D4BBE2</accession>
<comment type="caution">
    <text evidence="2">The sequence shown here is derived from an EMBL/GenBank/DDBJ whole genome shotgun (WGS) entry which is preliminary data.</text>
</comment>